<dbReference type="InterPro" id="IPR001680">
    <property type="entry name" value="WD40_rpt"/>
</dbReference>
<dbReference type="CDD" id="cd00200">
    <property type="entry name" value="WD40"/>
    <property type="match status" value="1"/>
</dbReference>
<dbReference type="Gene3D" id="2.130.10.10">
    <property type="entry name" value="YVTN repeat-like/Quinoprotein amine dehydrogenase"/>
    <property type="match status" value="2"/>
</dbReference>
<gene>
    <name evidence="8" type="ORF">DTER00134_LOCUS7267</name>
</gene>
<evidence type="ECO:0000256" key="2">
    <source>
        <dbReference type="ARBA" id="ARBA00022552"/>
    </source>
</evidence>
<dbReference type="GO" id="GO:0006364">
    <property type="term" value="P:rRNA processing"/>
    <property type="evidence" value="ECO:0007669"/>
    <property type="project" value="UniProtKB-KW"/>
</dbReference>
<keyword evidence="5" id="KW-0539">Nucleus</keyword>
<dbReference type="InterPro" id="IPR015943">
    <property type="entry name" value="WD40/YVTN_repeat-like_dom_sf"/>
</dbReference>
<evidence type="ECO:0000259" key="7">
    <source>
        <dbReference type="Pfam" id="PF09384"/>
    </source>
</evidence>
<evidence type="ECO:0000256" key="4">
    <source>
        <dbReference type="ARBA" id="ARBA00022737"/>
    </source>
</evidence>
<feature type="domain" description="U3 small nucleolar RNA-associated protein 15 C-terminal" evidence="7">
    <location>
        <begin position="370"/>
        <end position="510"/>
    </location>
</feature>
<dbReference type="SUPFAM" id="SSF50978">
    <property type="entry name" value="WD40 repeat-like"/>
    <property type="match status" value="1"/>
</dbReference>
<evidence type="ECO:0000313" key="8">
    <source>
        <dbReference type="EMBL" id="CAE0492194.1"/>
    </source>
</evidence>
<protein>
    <recommendedName>
        <fullName evidence="7">U3 small nucleolar RNA-associated protein 15 C-terminal domain-containing protein</fullName>
    </recommendedName>
</protein>
<feature type="repeat" description="WD" evidence="6">
    <location>
        <begin position="121"/>
        <end position="162"/>
    </location>
</feature>
<evidence type="ECO:0000256" key="1">
    <source>
        <dbReference type="ARBA" id="ARBA00004604"/>
    </source>
</evidence>
<dbReference type="InterPro" id="IPR036322">
    <property type="entry name" value="WD40_repeat_dom_sf"/>
</dbReference>
<sequence>MEEPAEYQKLDVKTYPARSIRETAEGRFWRRFKQPQVAKQFGPATHIDFCDIYPYNCAVTASTRVIVYNGHTRQVGRTFSRFKDTAYSGCFRSDGRLLVAGGQDGVVQVFDANSRGLLRQFKSHKRPTHVARFSPSKLHVLSGSDDVTVRLWDITQGMQLSRFDGHEDYVRAGAVSPANMETWATGGYDHVCKLWDVRDPKGGAMMNMDHGAPVEDLAFFPSGSLVVTAGGNQLCVWDLVGGGRLLKKLTNFQKTVTAVRLSPMAGPESSAAPRLLAGSLDGHVKVIELDDFKVTHASRYPSPILSLGLSPDCGTLAVGMADGTVSMRRHDRPRAITVGPSAAPQRRRKYTPRLTAANFRFFIRGQNERAAASDHMVAAQRRARLTPYDRLLKQFRHRDALTAALATKHAEVVASVLEELAARGGLDQALGGRDAAGLLPLLRFLIKYIGQPRHSKLCCHVAHRLLDSYASVVGLSPEVDGRLVALKDRLAEELRVSSALMELQGALEPLLAASLAGTLQ</sequence>
<dbReference type="GO" id="GO:0005730">
    <property type="term" value="C:nucleolus"/>
    <property type="evidence" value="ECO:0007669"/>
    <property type="project" value="UniProtKB-SubCell"/>
</dbReference>
<keyword evidence="2" id="KW-0698">rRNA processing</keyword>
<dbReference type="InterPro" id="IPR018983">
    <property type="entry name" value="U3_snoRNA-assocProt_15_C"/>
</dbReference>
<comment type="subcellular location">
    <subcellularLocation>
        <location evidence="1">Nucleus</location>
        <location evidence="1">Nucleolus</location>
    </subcellularLocation>
</comment>
<keyword evidence="4" id="KW-0677">Repeat</keyword>
<dbReference type="Pfam" id="PF09384">
    <property type="entry name" value="UTP15_C"/>
    <property type="match status" value="1"/>
</dbReference>
<dbReference type="FunFam" id="2.130.10.10:FF:001192">
    <property type="entry name" value="Protein SLOW WALKER 1"/>
    <property type="match status" value="1"/>
</dbReference>
<organism evidence="8">
    <name type="scientific">Dunaliella tertiolecta</name>
    <name type="common">Green alga</name>
    <dbReference type="NCBI Taxonomy" id="3047"/>
    <lineage>
        <taxon>Eukaryota</taxon>
        <taxon>Viridiplantae</taxon>
        <taxon>Chlorophyta</taxon>
        <taxon>core chlorophytes</taxon>
        <taxon>Chlorophyceae</taxon>
        <taxon>CS clade</taxon>
        <taxon>Chlamydomonadales</taxon>
        <taxon>Dunaliellaceae</taxon>
        <taxon>Dunaliella</taxon>
    </lineage>
</organism>
<dbReference type="PROSITE" id="PS00678">
    <property type="entry name" value="WD_REPEATS_1"/>
    <property type="match status" value="1"/>
</dbReference>
<keyword evidence="3 6" id="KW-0853">WD repeat</keyword>
<accession>A0A7S3QSX2</accession>
<reference evidence="8" key="1">
    <citation type="submission" date="2021-01" db="EMBL/GenBank/DDBJ databases">
        <authorList>
            <person name="Corre E."/>
            <person name="Pelletier E."/>
            <person name="Niang G."/>
            <person name="Scheremetjew M."/>
            <person name="Finn R."/>
            <person name="Kale V."/>
            <person name="Holt S."/>
            <person name="Cochrane G."/>
            <person name="Meng A."/>
            <person name="Brown T."/>
            <person name="Cohen L."/>
        </authorList>
    </citation>
    <scope>NUCLEOTIDE SEQUENCE</scope>
    <source>
        <strain evidence="8">CCMP1320</strain>
    </source>
</reference>
<dbReference type="GO" id="GO:0045943">
    <property type="term" value="P:positive regulation of transcription by RNA polymerase I"/>
    <property type="evidence" value="ECO:0007669"/>
    <property type="project" value="TreeGrafter"/>
</dbReference>
<name>A0A7S3QSX2_DUNTE</name>
<proteinExistence type="predicted"/>
<dbReference type="SMART" id="SM00320">
    <property type="entry name" value="WD40"/>
    <property type="match status" value="6"/>
</dbReference>
<dbReference type="PROSITE" id="PS50294">
    <property type="entry name" value="WD_REPEATS_REGION"/>
    <property type="match status" value="1"/>
</dbReference>
<dbReference type="InterPro" id="IPR019775">
    <property type="entry name" value="WD40_repeat_CS"/>
</dbReference>
<feature type="repeat" description="WD" evidence="6">
    <location>
        <begin position="163"/>
        <end position="198"/>
    </location>
</feature>
<evidence type="ECO:0000256" key="5">
    <source>
        <dbReference type="ARBA" id="ARBA00023242"/>
    </source>
</evidence>
<dbReference type="Pfam" id="PF00400">
    <property type="entry name" value="WD40"/>
    <property type="match status" value="4"/>
</dbReference>
<dbReference type="AlphaFoldDB" id="A0A7S3QSX2"/>
<dbReference type="PANTHER" id="PTHR19924:SF26">
    <property type="entry name" value="U3 SMALL NUCLEOLAR RNA-ASSOCIATED PROTEIN 15 HOMOLOG"/>
    <property type="match status" value="1"/>
</dbReference>
<evidence type="ECO:0000256" key="6">
    <source>
        <dbReference type="PROSITE-ProRule" id="PRU00221"/>
    </source>
</evidence>
<dbReference type="PANTHER" id="PTHR19924">
    <property type="entry name" value="UTP15 U3 SMALL NUCLEOLAR RNA-ASSOCIATED PROTEIN 15 FAMILY MEMBER"/>
    <property type="match status" value="1"/>
</dbReference>
<evidence type="ECO:0000256" key="3">
    <source>
        <dbReference type="ARBA" id="ARBA00022574"/>
    </source>
</evidence>
<dbReference type="PROSITE" id="PS50082">
    <property type="entry name" value="WD_REPEATS_2"/>
    <property type="match status" value="2"/>
</dbReference>
<dbReference type="EMBL" id="HBIP01012767">
    <property type="protein sequence ID" value="CAE0492194.1"/>
    <property type="molecule type" value="Transcribed_RNA"/>
</dbReference>